<protein>
    <submittedName>
        <fullName evidence="1">AspA family protein</fullName>
    </submittedName>
</protein>
<name>A0A8D9UHA8_9CAUD</name>
<proteinExistence type="predicted"/>
<organism evidence="1">
    <name type="scientific">Siphoviridae sp. ctoNj20</name>
    <dbReference type="NCBI Taxonomy" id="2826085"/>
    <lineage>
        <taxon>Viruses</taxon>
        <taxon>Duplodnaviria</taxon>
        <taxon>Heunggongvirae</taxon>
        <taxon>Uroviricota</taxon>
        <taxon>Caudoviricetes</taxon>
    </lineage>
</organism>
<reference evidence="1" key="1">
    <citation type="journal article" date="2021" name="Proc. Natl. Acad. Sci. U.S.A.">
        <title>A Catalog of Tens of Thousands of Viruses from Human Metagenomes Reveals Hidden Associations with Chronic Diseases.</title>
        <authorList>
            <person name="Tisza M.J."/>
            <person name="Buck C.B."/>
        </authorList>
    </citation>
    <scope>NUCLEOTIDE SEQUENCE</scope>
    <source>
        <strain evidence="1">CtoNj20</strain>
    </source>
</reference>
<dbReference type="EMBL" id="BK014724">
    <property type="protein sequence ID" value="DAD55439.1"/>
    <property type="molecule type" value="Genomic_DNA"/>
</dbReference>
<evidence type="ECO:0000313" key="1">
    <source>
        <dbReference type="EMBL" id="DAD55439.1"/>
    </source>
</evidence>
<sequence>MNEKIVAPLDVTVVLKWFDKYPKLETFIGAGTISLKMAREIIGVDRWYMYDVYCELVQAGAVTPSGSNCFRATKELQAFLKERRENLESQTYLV</sequence>
<accession>A0A8D9UHA8</accession>